<name>A0ABU2BWE9_9ACTN</name>
<dbReference type="RefSeq" id="WP_310301936.1">
    <property type="nucleotide sequence ID" value="NZ_BAAAPS010000008.1"/>
</dbReference>
<keyword evidence="3" id="KW-1185">Reference proteome</keyword>
<comment type="caution">
    <text evidence="2">The sequence shown here is derived from an EMBL/GenBank/DDBJ whole genome shotgun (WGS) entry which is preliminary data.</text>
</comment>
<feature type="domain" description="Aminoglycoside phosphotransferase" evidence="1">
    <location>
        <begin position="144"/>
        <end position="289"/>
    </location>
</feature>
<protein>
    <recommendedName>
        <fullName evidence="1">Aminoglycoside phosphotransferase domain-containing protein</fullName>
    </recommendedName>
</protein>
<dbReference type="Proteomes" id="UP001183648">
    <property type="component" value="Unassembled WGS sequence"/>
</dbReference>
<evidence type="ECO:0000313" key="2">
    <source>
        <dbReference type="EMBL" id="MDR7362631.1"/>
    </source>
</evidence>
<dbReference type="SUPFAM" id="SSF56112">
    <property type="entry name" value="Protein kinase-like (PK-like)"/>
    <property type="match status" value="1"/>
</dbReference>
<evidence type="ECO:0000259" key="1">
    <source>
        <dbReference type="Pfam" id="PF01636"/>
    </source>
</evidence>
<evidence type="ECO:0000313" key="3">
    <source>
        <dbReference type="Proteomes" id="UP001183648"/>
    </source>
</evidence>
<accession>A0ABU2BWE9</accession>
<reference evidence="2 3" key="1">
    <citation type="submission" date="2023-07" db="EMBL/GenBank/DDBJ databases">
        <title>Sequencing the genomes of 1000 actinobacteria strains.</title>
        <authorList>
            <person name="Klenk H.-P."/>
        </authorList>
    </citation>
    <scope>NUCLEOTIDE SEQUENCE [LARGE SCALE GENOMIC DNA]</scope>
    <source>
        <strain evidence="2 3">DSM 19426</strain>
    </source>
</reference>
<dbReference type="Gene3D" id="3.90.1200.10">
    <property type="match status" value="1"/>
</dbReference>
<proteinExistence type="predicted"/>
<dbReference type="Pfam" id="PF01636">
    <property type="entry name" value="APH"/>
    <property type="match status" value="1"/>
</dbReference>
<dbReference type="EMBL" id="JAVDYG010000001">
    <property type="protein sequence ID" value="MDR7362631.1"/>
    <property type="molecule type" value="Genomic_DNA"/>
</dbReference>
<dbReference type="InterPro" id="IPR002575">
    <property type="entry name" value="Aminoglycoside_PTrfase"/>
</dbReference>
<sequence>MGDRSLLGVADVADDELARMVAELLGQPHAELVDVTVEPVRYDVASITTVARSWVSGTARTPGGEKPFRLFVKHVQAWHHSPFFQLVPDHLRETAAASYPWRIEAAVYESGLAGHLPDDLSMPRSLGVFWLPEDQVVVWLEAVAHEEPPWDPDRFERVAHLLGRLSGCAALDERGEVADFPWRTADYVRGRLAAQVLPAVADDTTWESPVVAEAFGDHLRDRLRIACAAAASYAEELDALPWFVSHGDASPGNLLPGREPGGVVLVDFGFWMPKPVGFDLGQLVGGDVQLGRVPALPLDELDERCVAAYTRGLAAEGAQVDLAVVRRAHALQLFLFAGASSLPDPGMSLEVTRARAALARHSLDLLDRTG</sequence>
<organism evidence="2 3">
    <name type="scientific">Nocardioides marmoribigeumensis</name>
    <dbReference type="NCBI Taxonomy" id="433649"/>
    <lineage>
        <taxon>Bacteria</taxon>
        <taxon>Bacillati</taxon>
        <taxon>Actinomycetota</taxon>
        <taxon>Actinomycetes</taxon>
        <taxon>Propionibacteriales</taxon>
        <taxon>Nocardioidaceae</taxon>
        <taxon>Nocardioides</taxon>
    </lineage>
</organism>
<dbReference type="InterPro" id="IPR011009">
    <property type="entry name" value="Kinase-like_dom_sf"/>
</dbReference>
<gene>
    <name evidence="2" type="ORF">J2S63_002184</name>
</gene>